<dbReference type="Gene3D" id="3.40.50.2300">
    <property type="match status" value="2"/>
</dbReference>
<dbReference type="PANTHER" id="PTHR30483:SF6">
    <property type="entry name" value="PERIPLASMIC BINDING PROTEIN OF ABC TRANSPORTER FOR NATURAL AMINO ACIDS"/>
    <property type="match status" value="1"/>
</dbReference>
<feature type="chain" id="PRO_5045650763" description="Amino acid ABC transporter substrate-binding protein" evidence="2">
    <location>
        <begin position="19"/>
        <end position="385"/>
    </location>
</feature>
<dbReference type="EMBL" id="JBFBVU010000022">
    <property type="protein sequence ID" value="MEV8468103.1"/>
    <property type="molecule type" value="Genomic_DNA"/>
</dbReference>
<keyword evidence="2" id="KW-0732">Signal</keyword>
<evidence type="ECO:0000313" key="3">
    <source>
        <dbReference type="EMBL" id="MEV8468103.1"/>
    </source>
</evidence>
<accession>A0ABV3LCE8</accession>
<evidence type="ECO:0000256" key="1">
    <source>
        <dbReference type="ARBA" id="ARBA00022970"/>
    </source>
</evidence>
<protein>
    <recommendedName>
        <fullName evidence="5">Amino acid ABC transporter substrate-binding protein</fullName>
    </recommendedName>
</protein>
<keyword evidence="1" id="KW-0813">Transport</keyword>
<sequence>MIARVFACLMLLTCPAVAQDVAAIAYLGLEDDPYYEPQPVYTGLSLRDRERPLDGARLGVRDSRVLGRALGVKFELIEVLATPEGFTDVLSDLKATQPLAILIDLPAKLMAQAVAETGSDDLLINIRDGSDRWRGPDCAPHLLHTAPSDAMRSDALAQYLRSRGWDDVLLVHGPTEADIAQAATARTSAAKFGLKIVDQRAFELTNDPRRRNKSNIALLTGGARYDTVWLIDDQGDFGRYLPYATYAPRPVIGSEGLGPHAWHWTFERYGAPQLNQRFRRVADRDMSSDDWAAWVATKVIAEAVVGAGTADRGAVHRALRAPELSVDLYKGVRGNFRDWDGQLRQPILLATQNAVIAVAPIDGFEHQFDTLDTLGPDRDDSTCKR</sequence>
<reference evidence="3 4" key="1">
    <citation type="submission" date="2024-07" db="EMBL/GenBank/DDBJ databases">
        <authorList>
            <person name="Kang M."/>
        </authorList>
    </citation>
    <scope>NUCLEOTIDE SEQUENCE [LARGE SCALE GENOMIC DNA]</scope>
    <source>
        <strain evidence="3 4">DFM31</strain>
    </source>
</reference>
<dbReference type="Proteomes" id="UP001553161">
    <property type="component" value="Unassembled WGS sequence"/>
</dbReference>
<comment type="caution">
    <text evidence="3">The sequence shown here is derived from an EMBL/GenBank/DDBJ whole genome shotgun (WGS) entry which is preliminary data.</text>
</comment>
<feature type="signal peptide" evidence="2">
    <location>
        <begin position="1"/>
        <end position="18"/>
    </location>
</feature>
<keyword evidence="1" id="KW-0029">Amino-acid transport</keyword>
<organism evidence="3 4">
    <name type="scientific">Meridianimarinicoccus marinus</name>
    <dbReference type="NCBI Taxonomy" id="3231483"/>
    <lineage>
        <taxon>Bacteria</taxon>
        <taxon>Pseudomonadati</taxon>
        <taxon>Pseudomonadota</taxon>
        <taxon>Alphaproteobacteria</taxon>
        <taxon>Rhodobacterales</taxon>
        <taxon>Paracoccaceae</taxon>
        <taxon>Meridianimarinicoccus</taxon>
    </lineage>
</organism>
<dbReference type="InterPro" id="IPR028082">
    <property type="entry name" value="Peripla_BP_I"/>
</dbReference>
<dbReference type="RefSeq" id="WP_366194058.1">
    <property type="nucleotide sequence ID" value="NZ_JBFBVU010000022.1"/>
</dbReference>
<dbReference type="SUPFAM" id="SSF53822">
    <property type="entry name" value="Periplasmic binding protein-like I"/>
    <property type="match status" value="1"/>
</dbReference>
<dbReference type="PANTHER" id="PTHR30483">
    <property type="entry name" value="LEUCINE-SPECIFIC-BINDING PROTEIN"/>
    <property type="match status" value="1"/>
</dbReference>
<evidence type="ECO:0000256" key="2">
    <source>
        <dbReference type="SAM" id="SignalP"/>
    </source>
</evidence>
<keyword evidence="4" id="KW-1185">Reference proteome</keyword>
<evidence type="ECO:0000313" key="4">
    <source>
        <dbReference type="Proteomes" id="UP001553161"/>
    </source>
</evidence>
<proteinExistence type="predicted"/>
<evidence type="ECO:0008006" key="5">
    <source>
        <dbReference type="Google" id="ProtNLM"/>
    </source>
</evidence>
<name>A0ABV3LCE8_9RHOB</name>
<gene>
    <name evidence="3" type="ORF">AB0T83_15100</name>
</gene>
<dbReference type="InterPro" id="IPR051010">
    <property type="entry name" value="BCAA_transport"/>
</dbReference>